<feature type="transmembrane region" description="Helical" evidence="2">
    <location>
        <begin position="123"/>
        <end position="149"/>
    </location>
</feature>
<proteinExistence type="predicted"/>
<organism evidence="4 5">
    <name type="scientific">Streptomyces violaceoruber</name>
    <dbReference type="NCBI Taxonomy" id="1935"/>
    <lineage>
        <taxon>Bacteria</taxon>
        <taxon>Bacillati</taxon>
        <taxon>Actinomycetota</taxon>
        <taxon>Actinomycetes</taxon>
        <taxon>Kitasatosporales</taxon>
        <taxon>Streptomycetaceae</taxon>
        <taxon>Streptomyces</taxon>
        <taxon>Streptomyces violaceoruber group</taxon>
    </lineage>
</organism>
<feature type="region of interest" description="Disordered" evidence="1">
    <location>
        <begin position="298"/>
        <end position="318"/>
    </location>
</feature>
<dbReference type="KEGG" id="svu:B1H20_26810"/>
<keyword evidence="2" id="KW-0472">Membrane</keyword>
<name>A0A1V0UHI0_STRVN</name>
<dbReference type="Proteomes" id="UP000192445">
    <property type="component" value="Chromosome"/>
</dbReference>
<protein>
    <recommendedName>
        <fullName evidence="3">DUF6286 domain-containing protein</fullName>
    </recommendedName>
</protein>
<dbReference type="STRING" id="1935.B1H20_26810"/>
<gene>
    <name evidence="4" type="ORF">B1H20_26810</name>
</gene>
<evidence type="ECO:0000256" key="1">
    <source>
        <dbReference type="SAM" id="MobiDB-lite"/>
    </source>
</evidence>
<evidence type="ECO:0000313" key="5">
    <source>
        <dbReference type="Proteomes" id="UP000192445"/>
    </source>
</evidence>
<dbReference type="AlphaFoldDB" id="A0A1V0UHI0"/>
<feature type="domain" description="DUF6286" evidence="3">
    <location>
        <begin position="181"/>
        <end position="285"/>
    </location>
</feature>
<reference evidence="4 5" key="1">
    <citation type="submission" date="2017-03" db="EMBL/GenBank/DDBJ databases">
        <title>Complete Genome Sequence of a natural compounds producer, Streptomyces violaceus S21.</title>
        <authorList>
            <person name="Zhong C."/>
            <person name="Zhao Z."/>
            <person name="Fu J."/>
            <person name="Zong G."/>
            <person name="Qin R."/>
            <person name="Cao G."/>
        </authorList>
    </citation>
    <scope>NUCLEOTIDE SEQUENCE [LARGE SCALE GENOMIC DNA]</scope>
    <source>
        <strain evidence="4 5">S21</strain>
    </source>
</reference>
<evidence type="ECO:0000256" key="2">
    <source>
        <dbReference type="SAM" id="Phobius"/>
    </source>
</evidence>
<dbReference type="Pfam" id="PF19803">
    <property type="entry name" value="DUF6286"/>
    <property type="match status" value="1"/>
</dbReference>
<keyword evidence="2" id="KW-0812">Transmembrane</keyword>
<keyword evidence="2" id="KW-1133">Transmembrane helix</keyword>
<dbReference type="RefSeq" id="WP_083193372.1">
    <property type="nucleotide sequence ID" value="NZ_CP020570.1"/>
</dbReference>
<sequence>MIPAGRRGTTTISARAVARIAQQAATEKGGAVGAVRGAATVRGRRADVSVRLALPWPGELGHRARAVQRHVASRTGELTGLTVRVTRLGVVRLRRSEDSAVASPPDEEGGAPRRWWSPRSSPAAVIALLGAVPTALLTADVVAVHAFGHAPAGWRSDVVDRLSATRADALPVTVGAIVAVVAGLWLLLLAGTPGLRSRYVVAGFPSRRTVAVDRSAVASLVRDRVLDVSGVDTVRVRVGRRRVRVRAVLAFGDRAAAREEARAAVLGAVDDCRLDRPLRCALRLRTARTWDPVPDENLVNAPAADAPAGAEHGRKETR</sequence>
<feature type="region of interest" description="Disordered" evidence="1">
    <location>
        <begin position="96"/>
        <end position="115"/>
    </location>
</feature>
<accession>A0A1V0UHI0</accession>
<feature type="transmembrane region" description="Helical" evidence="2">
    <location>
        <begin position="169"/>
        <end position="189"/>
    </location>
</feature>
<dbReference type="InterPro" id="IPR046253">
    <property type="entry name" value="DUF6286"/>
</dbReference>
<evidence type="ECO:0000313" key="4">
    <source>
        <dbReference type="EMBL" id="ARF64601.1"/>
    </source>
</evidence>
<evidence type="ECO:0000259" key="3">
    <source>
        <dbReference type="Pfam" id="PF19803"/>
    </source>
</evidence>
<dbReference type="EMBL" id="CP020570">
    <property type="protein sequence ID" value="ARF64601.1"/>
    <property type="molecule type" value="Genomic_DNA"/>
</dbReference>
<feature type="compositionally biased region" description="Low complexity" evidence="1">
    <location>
        <begin position="301"/>
        <end position="310"/>
    </location>
</feature>